<dbReference type="InterPro" id="IPR014327">
    <property type="entry name" value="RNA_pol_sigma70_bacteroid"/>
</dbReference>
<keyword evidence="8" id="KW-1185">Reference proteome</keyword>
<keyword evidence="3" id="KW-0731">Sigma factor</keyword>
<gene>
    <name evidence="7" type="ORF">AAG747_25555</name>
</gene>
<accession>A0AAW9SFF9</accession>
<dbReference type="NCBIfam" id="TIGR02985">
    <property type="entry name" value="Sig70_bacteroi1"/>
    <property type="match status" value="1"/>
</dbReference>
<sequence>MKSPLYISQQKLAKKLSKGDTKAFEQVYYLFKDKLYGYCLKLLASEELSKEIVQETFVRLWEKRERIDADKSLSAYLYTIAKNQIKDHQARYSREFEMNHPFQAAEFSENTIEENLTFLEIKKIEEKVVDELSPQQRNVYKLSRYKQLSHQEIADKMGISVNSVKTHLRLALKTLRTHIAPMTDFLLIVIAILMNR</sequence>
<dbReference type="PANTHER" id="PTHR43133:SF46">
    <property type="entry name" value="RNA POLYMERASE SIGMA-70 FACTOR ECF SUBFAMILY"/>
    <property type="match status" value="1"/>
</dbReference>
<comment type="similarity">
    <text evidence="1">Belongs to the sigma-70 factor family. ECF subfamily.</text>
</comment>
<evidence type="ECO:0000313" key="8">
    <source>
        <dbReference type="Proteomes" id="UP001403385"/>
    </source>
</evidence>
<feature type="domain" description="RNA polymerase sigma-70 region 2" evidence="5">
    <location>
        <begin position="32"/>
        <end position="94"/>
    </location>
</feature>
<dbReference type="InterPro" id="IPR013324">
    <property type="entry name" value="RNA_pol_sigma_r3/r4-like"/>
</dbReference>
<evidence type="ECO:0000256" key="1">
    <source>
        <dbReference type="ARBA" id="ARBA00010641"/>
    </source>
</evidence>
<dbReference type="AlphaFoldDB" id="A0AAW9SFF9"/>
<dbReference type="Gene3D" id="1.10.10.10">
    <property type="entry name" value="Winged helix-like DNA-binding domain superfamily/Winged helix DNA-binding domain"/>
    <property type="match status" value="1"/>
</dbReference>
<dbReference type="CDD" id="cd06171">
    <property type="entry name" value="Sigma70_r4"/>
    <property type="match status" value="1"/>
</dbReference>
<evidence type="ECO:0000256" key="3">
    <source>
        <dbReference type="ARBA" id="ARBA00023082"/>
    </source>
</evidence>
<keyword evidence="4" id="KW-0804">Transcription</keyword>
<evidence type="ECO:0000256" key="4">
    <source>
        <dbReference type="ARBA" id="ARBA00023163"/>
    </source>
</evidence>
<proteinExistence type="inferred from homology"/>
<evidence type="ECO:0000256" key="2">
    <source>
        <dbReference type="ARBA" id="ARBA00023015"/>
    </source>
</evidence>
<dbReference type="SUPFAM" id="SSF88659">
    <property type="entry name" value="Sigma3 and sigma4 domains of RNA polymerase sigma factors"/>
    <property type="match status" value="1"/>
</dbReference>
<dbReference type="InterPro" id="IPR013249">
    <property type="entry name" value="RNA_pol_sigma70_r4_t2"/>
</dbReference>
<name>A0AAW9SFF9_9BACT</name>
<dbReference type="Proteomes" id="UP001403385">
    <property type="component" value="Unassembled WGS sequence"/>
</dbReference>
<dbReference type="NCBIfam" id="TIGR02937">
    <property type="entry name" value="sigma70-ECF"/>
    <property type="match status" value="1"/>
</dbReference>
<dbReference type="GO" id="GO:0006352">
    <property type="term" value="P:DNA-templated transcription initiation"/>
    <property type="evidence" value="ECO:0007669"/>
    <property type="project" value="InterPro"/>
</dbReference>
<dbReference type="Gene3D" id="1.10.1740.10">
    <property type="match status" value="1"/>
</dbReference>
<dbReference type="SUPFAM" id="SSF88946">
    <property type="entry name" value="Sigma2 domain of RNA polymerase sigma factors"/>
    <property type="match status" value="1"/>
</dbReference>
<keyword evidence="2" id="KW-0805">Transcription regulation</keyword>
<dbReference type="InterPro" id="IPR013325">
    <property type="entry name" value="RNA_pol_sigma_r2"/>
</dbReference>
<dbReference type="PANTHER" id="PTHR43133">
    <property type="entry name" value="RNA POLYMERASE ECF-TYPE SIGMA FACTO"/>
    <property type="match status" value="1"/>
</dbReference>
<feature type="domain" description="RNA polymerase sigma factor 70 region 4 type 2" evidence="6">
    <location>
        <begin position="128"/>
        <end position="175"/>
    </location>
</feature>
<dbReference type="Pfam" id="PF08281">
    <property type="entry name" value="Sigma70_r4_2"/>
    <property type="match status" value="1"/>
</dbReference>
<dbReference type="InterPro" id="IPR007627">
    <property type="entry name" value="RNA_pol_sigma70_r2"/>
</dbReference>
<dbReference type="GO" id="GO:0003677">
    <property type="term" value="F:DNA binding"/>
    <property type="evidence" value="ECO:0007669"/>
    <property type="project" value="InterPro"/>
</dbReference>
<evidence type="ECO:0000259" key="5">
    <source>
        <dbReference type="Pfam" id="PF04542"/>
    </source>
</evidence>
<reference evidence="7 8" key="1">
    <citation type="submission" date="2024-04" db="EMBL/GenBank/DDBJ databases">
        <title>Novel genus in family Flammeovirgaceae.</title>
        <authorList>
            <person name="Nguyen T.H."/>
            <person name="Vuong T.Q."/>
            <person name="Le H."/>
            <person name="Kim S.-G."/>
        </authorList>
    </citation>
    <scope>NUCLEOTIDE SEQUENCE [LARGE SCALE GENOMIC DNA]</scope>
    <source>
        <strain evidence="7 8">JCM 23209</strain>
    </source>
</reference>
<organism evidence="7 8">
    <name type="scientific">Rapidithrix thailandica</name>
    <dbReference type="NCBI Taxonomy" id="413964"/>
    <lineage>
        <taxon>Bacteria</taxon>
        <taxon>Pseudomonadati</taxon>
        <taxon>Bacteroidota</taxon>
        <taxon>Cytophagia</taxon>
        <taxon>Cytophagales</taxon>
        <taxon>Flammeovirgaceae</taxon>
        <taxon>Rapidithrix</taxon>
    </lineage>
</organism>
<dbReference type="GO" id="GO:0016987">
    <property type="term" value="F:sigma factor activity"/>
    <property type="evidence" value="ECO:0007669"/>
    <property type="project" value="UniProtKB-KW"/>
</dbReference>
<comment type="caution">
    <text evidence="7">The sequence shown here is derived from an EMBL/GenBank/DDBJ whole genome shotgun (WGS) entry which is preliminary data.</text>
</comment>
<protein>
    <submittedName>
        <fullName evidence="7">RNA polymerase sigma-70 factor</fullName>
    </submittedName>
</protein>
<dbReference type="InterPro" id="IPR039425">
    <property type="entry name" value="RNA_pol_sigma-70-like"/>
</dbReference>
<dbReference type="Pfam" id="PF04542">
    <property type="entry name" value="Sigma70_r2"/>
    <property type="match status" value="1"/>
</dbReference>
<evidence type="ECO:0000313" key="7">
    <source>
        <dbReference type="EMBL" id="MEN7551310.1"/>
    </source>
</evidence>
<dbReference type="EMBL" id="JBDKWZ010000021">
    <property type="protein sequence ID" value="MEN7551310.1"/>
    <property type="molecule type" value="Genomic_DNA"/>
</dbReference>
<evidence type="ECO:0000259" key="6">
    <source>
        <dbReference type="Pfam" id="PF08281"/>
    </source>
</evidence>
<dbReference type="RefSeq" id="WP_346824141.1">
    <property type="nucleotide sequence ID" value="NZ_JBDKWZ010000021.1"/>
</dbReference>
<dbReference type="InterPro" id="IPR036388">
    <property type="entry name" value="WH-like_DNA-bd_sf"/>
</dbReference>
<dbReference type="InterPro" id="IPR014284">
    <property type="entry name" value="RNA_pol_sigma-70_dom"/>
</dbReference>